<feature type="non-terminal residue" evidence="3">
    <location>
        <position position="1"/>
    </location>
</feature>
<comment type="caution">
    <text evidence="3">The sequence shown here is derived from an EMBL/GenBank/DDBJ whole genome shotgun (WGS) entry which is preliminary data.</text>
</comment>
<reference evidence="3 4" key="1">
    <citation type="submission" date="2020-02" db="EMBL/GenBank/DDBJ databases">
        <title>Detection of Heterogeneous Vancomycin Intermediate Resistance in Methicillin Resistant Staphylococcus aureus Isolates from Latin-America.</title>
        <authorList>
            <person name="Castro-Cardozo B."/>
            <person name="Berrio M."/>
            <person name="Vargas M.L."/>
            <person name="Carvajal L.P."/>
            <person name="Millan L.V."/>
            <person name="Rios R."/>
            <person name="Hernandez A."/>
            <person name="Rincon S.L."/>
            <person name="Cubides P."/>
            <person name="Forero E."/>
            <person name="Dinh A."/>
            <person name="Seas C."/>
            <person name="Munita J.M."/>
            <person name="Arias C.A."/>
            <person name="Reyes J."/>
            <person name="Diaz L."/>
        </authorList>
    </citation>
    <scope>NUCLEOTIDE SEQUENCE [LARGE SCALE GENOMIC DNA]</scope>
    <source>
        <strain evidence="3 4">UG255</strain>
    </source>
</reference>
<feature type="domain" description="ABC transporter" evidence="2">
    <location>
        <begin position="29"/>
        <end position="61"/>
    </location>
</feature>
<dbReference type="PANTHER" id="PTHR19211">
    <property type="entry name" value="ATP-BINDING TRANSPORT PROTEIN-RELATED"/>
    <property type="match status" value="1"/>
</dbReference>
<gene>
    <name evidence="3" type="ORF">G6Y24_13920</name>
</gene>
<dbReference type="PANTHER" id="PTHR19211:SF14">
    <property type="entry name" value="ATP-BINDING CASSETTE SUB-FAMILY F MEMBER 1"/>
    <property type="match status" value="1"/>
</dbReference>
<keyword evidence="3" id="KW-0067">ATP-binding</keyword>
<feature type="non-terminal residue" evidence="3">
    <location>
        <position position="110"/>
    </location>
</feature>
<keyword evidence="3" id="KW-0547">Nucleotide-binding</keyword>
<dbReference type="SUPFAM" id="SSF52540">
    <property type="entry name" value="P-loop containing nucleoside triphosphate hydrolases"/>
    <property type="match status" value="1"/>
</dbReference>
<dbReference type="GO" id="GO:0005524">
    <property type="term" value="F:ATP binding"/>
    <property type="evidence" value="ECO:0007669"/>
    <property type="project" value="UniProtKB-KW"/>
</dbReference>
<organism evidence="3 4">
    <name type="scientific">Staphylococcus aureus</name>
    <dbReference type="NCBI Taxonomy" id="1280"/>
    <lineage>
        <taxon>Bacteria</taxon>
        <taxon>Bacillati</taxon>
        <taxon>Bacillota</taxon>
        <taxon>Bacilli</taxon>
        <taxon>Bacillales</taxon>
        <taxon>Staphylococcaceae</taxon>
        <taxon>Staphylococcus</taxon>
    </lineage>
</organism>
<evidence type="ECO:0000259" key="2">
    <source>
        <dbReference type="Pfam" id="PF00005"/>
    </source>
</evidence>
<dbReference type="Pfam" id="PF00005">
    <property type="entry name" value="ABC_tran"/>
    <property type="match status" value="1"/>
</dbReference>
<evidence type="ECO:0000313" key="3">
    <source>
        <dbReference type="EMBL" id="NGW68553.1"/>
    </source>
</evidence>
<protein>
    <submittedName>
        <fullName evidence="3">ATP-binding cassette domain-containing protein</fullName>
    </submittedName>
</protein>
<dbReference type="EMBL" id="JAALTR010000342">
    <property type="protein sequence ID" value="NGW68553.1"/>
    <property type="molecule type" value="Genomic_DNA"/>
</dbReference>
<dbReference type="InterPro" id="IPR050611">
    <property type="entry name" value="ABCF"/>
</dbReference>
<dbReference type="AlphaFoldDB" id="A0A6M1XPM0"/>
<keyword evidence="1" id="KW-0677">Repeat</keyword>
<dbReference type="GO" id="GO:0016887">
    <property type="term" value="F:ATP hydrolysis activity"/>
    <property type="evidence" value="ECO:0007669"/>
    <property type="project" value="InterPro"/>
</dbReference>
<sequence length="110" mass="12439">KSLELHSRYPIMGQNVQLERSGRTLLVNGDFQFSLGKKIAIVGENGSGKTTLLEHIRKQGEGILLSPKVSFQVYQQKGYQMTSEESIIRFVMRQTEFSESLVRSLLNHLG</sequence>
<evidence type="ECO:0000313" key="4">
    <source>
        <dbReference type="Proteomes" id="UP000473113"/>
    </source>
</evidence>
<dbReference type="InterPro" id="IPR003439">
    <property type="entry name" value="ABC_transporter-like_ATP-bd"/>
</dbReference>
<evidence type="ECO:0000256" key="1">
    <source>
        <dbReference type="ARBA" id="ARBA00022737"/>
    </source>
</evidence>
<proteinExistence type="predicted"/>
<dbReference type="Gene3D" id="3.40.50.300">
    <property type="entry name" value="P-loop containing nucleotide triphosphate hydrolases"/>
    <property type="match status" value="1"/>
</dbReference>
<accession>A0A6M1XPM0</accession>
<name>A0A6M1XPM0_STAAU</name>
<dbReference type="InterPro" id="IPR027417">
    <property type="entry name" value="P-loop_NTPase"/>
</dbReference>
<dbReference type="Proteomes" id="UP000473113">
    <property type="component" value="Unassembled WGS sequence"/>
</dbReference>